<reference evidence="4" key="1">
    <citation type="journal article" date="2019" name="Int. J. Syst. Evol. Microbiol.">
        <title>The Global Catalogue of Microorganisms (GCM) 10K type strain sequencing project: providing services to taxonomists for standard genome sequencing and annotation.</title>
        <authorList>
            <consortium name="The Broad Institute Genomics Platform"/>
            <consortium name="The Broad Institute Genome Sequencing Center for Infectious Disease"/>
            <person name="Wu L."/>
            <person name="Ma J."/>
        </authorList>
    </citation>
    <scope>NUCLEOTIDE SEQUENCE [LARGE SCALE GENOMIC DNA]</scope>
    <source>
        <strain evidence="4">CCUG 60214</strain>
    </source>
</reference>
<evidence type="ECO:0000259" key="2">
    <source>
        <dbReference type="Pfam" id="PF18417"/>
    </source>
</evidence>
<dbReference type="InterPro" id="IPR041173">
    <property type="entry name" value="LodA_C"/>
</dbReference>
<feature type="domain" description="L-lysine epsilon oxidase C-terminal" evidence="2">
    <location>
        <begin position="336"/>
        <end position="447"/>
    </location>
</feature>
<dbReference type="RefSeq" id="WP_380724502.1">
    <property type="nucleotide sequence ID" value="NZ_JBHTLK010000090.1"/>
</dbReference>
<comment type="caution">
    <text evidence="3">The sequence shown here is derived from an EMBL/GenBank/DDBJ whole genome shotgun (WGS) entry which is preliminary data.</text>
</comment>
<dbReference type="EMBL" id="JBHTLK010000090">
    <property type="protein sequence ID" value="MFD1149088.1"/>
    <property type="molecule type" value="Genomic_DNA"/>
</dbReference>
<gene>
    <name evidence="3" type="ORF">ACFQ3T_18305</name>
</gene>
<name>A0ABW3QW68_9PSEU</name>
<evidence type="ECO:0000313" key="3">
    <source>
        <dbReference type="EMBL" id="MFD1149088.1"/>
    </source>
</evidence>
<proteinExistence type="predicted"/>
<organism evidence="3 4">
    <name type="scientific">Saccharothrix hoggarensis</name>
    <dbReference type="NCBI Taxonomy" id="913853"/>
    <lineage>
        <taxon>Bacteria</taxon>
        <taxon>Bacillati</taxon>
        <taxon>Actinomycetota</taxon>
        <taxon>Actinomycetes</taxon>
        <taxon>Pseudonocardiales</taxon>
        <taxon>Pseudonocardiaceae</taxon>
        <taxon>Saccharothrix</taxon>
    </lineage>
</organism>
<accession>A0ABW3QW68</accession>
<evidence type="ECO:0000313" key="4">
    <source>
        <dbReference type="Proteomes" id="UP001597168"/>
    </source>
</evidence>
<dbReference type="Pfam" id="PF18417">
    <property type="entry name" value="LodA_C"/>
    <property type="match status" value="1"/>
</dbReference>
<keyword evidence="4" id="KW-1185">Reference proteome</keyword>
<protein>
    <submittedName>
        <fullName evidence="3">LodA/GoxA family CTQ-dependent oxidase</fullName>
    </submittedName>
</protein>
<sequence length="796" mass="85949">MTLPISEVTKVKIHPAIGVARLGNSDEYFVGPEIPGQPGLPADKKFKDASGKVRRQAARFRCFGYDETGTRWVELTDSADVSITWSVHVVNRKAASKTAFGDTEDRNRDVTGDARKKLVIDPGVQTITGKDAVKAIPKAPFTHQGKKTDVDLGALRTDGSGHLLVLGGRGSSGSPTGKALQGTFDNDGWHDDTSDGPVGATVKIKGRAVGDVTGAWVVVAPPKFAPYFTDVISMYERLLDYYKTHKIIEETSALLPPATPSYAAHVQPILQRARTIRWTRRVKPYRHRWEDPVYGDASRHHIFDRLKPATGTPSRHQDMPHLTHGGSTPGYDGTDSHLTAVQYEVMKRWKDGNYRQDWPPPAARVTPDGLDRAALDGCVGGSLFPGIEFGRFALRADTTSIWRKGHPFRFDTNRVRAGDVTARMALPWQTDFMACGSDWWPVQRPNTVIADNKFQAWDRMVGNNENMVKDWYKLGFVLPKGSQYVEQERTLTQQSTVRAGAVNFGTVGTEGRTVPVVVHAAGAVPDLVVENAPGAVTVGTPRTSGDPTSTLLSLDLTYAAARADVVDGEVVLLDRNTGDRWTIPVSGRGASAADEAGQPYSPPVGVDLLLAGQGVLSAGQQHTWTLQLTEVDHALSVTLQAADGALSVVLVSPLGRRLDAGVADVHATKDAESATLRVELPFESFPSRYDRSGLWRVVVTADEGADALPYQVTASAESDIRLVVDSTDSGAEVTLWGAEDSTVEAVLAEGAEHQVTLDAGSSTGRVDAGAVTSVRAFGTSPDGHPFVRERYLTGER</sequence>
<feature type="domain" description="L-Lysine epsilon oxidase N-terminal" evidence="1">
    <location>
        <begin position="14"/>
        <end position="219"/>
    </location>
</feature>
<evidence type="ECO:0000259" key="1">
    <source>
        <dbReference type="Pfam" id="PF17990"/>
    </source>
</evidence>
<dbReference type="InterPro" id="IPR041168">
    <property type="entry name" value="LodA_N"/>
</dbReference>
<dbReference type="Pfam" id="PF17990">
    <property type="entry name" value="LodA_N"/>
    <property type="match status" value="1"/>
</dbReference>
<dbReference type="Proteomes" id="UP001597168">
    <property type="component" value="Unassembled WGS sequence"/>
</dbReference>